<dbReference type="Proteomes" id="UP000317180">
    <property type="component" value="Unassembled WGS sequence"/>
</dbReference>
<reference evidence="3 4" key="1">
    <citation type="submission" date="2018-10" db="EMBL/GenBank/DDBJ databases">
        <title>Phylogenomics of Brevibacillus.</title>
        <authorList>
            <person name="Dunlap C."/>
        </authorList>
    </citation>
    <scope>NUCLEOTIDE SEQUENCE [LARGE SCALE GENOMIC DNA]</scope>
    <source>
        <strain evidence="3 4">NRRL NRS 1219</strain>
    </source>
</reference>
<keyword evidence="1" id="KW-0472">Membrane</keyword>
<evidence type="ECO:0000313" key="5">
    <source>
        <dbReference type="Proteomes" id="UP000317180"/>
    </source>
</evidence>
<feature type="transmembrane region" description="Helical" evidence="1">
    <location>
        <begin position="55"/>
        <end position="78"/>
    </location>
</feature>
<gene>
    <name evidence="2" type="ORF">BAG01nite_44870</name>
    <name evidence="3" type="ORF">EB820_23425</name>
</gene>
<name>A0A3M8AAX9_9BACL</name>
<evidence type="ECO:0000313" key="2">
    <source>
        <dbReference type="EMBL" id="GED28385.1"/>
    </source>
</evidence>
<organism evidence="3 4">
    <name type="scientific">Brevibacillus agri</name>
    <dbReference type="NCBI Taxonomy" id="51101"/>
    <lineage>
        <taxon>Bacteria</taxon>
        <taxon>Bacillati</taxon>
        <taxon>Bacillota</taxon>
        <taxon>Bacilli</taxon>
        <taxon>Bacillales</taxon>
        <taxon>Paenibacillaceae</taxon>
        <taxon>Brevibacillus</taxon>
    </lineage>
</organism>
<comment type="caution">
    <text evidence="3">The sequence shown here is derived from an EMBL/GenBank/DDBJ whole genome shotgun (WGS) entry which is preliminary data.</text>
</comment>
<accession>A0A3M8AAX9</accession>
<feature type="transmembrane region" description="Helical" evidence="1">
    <location>
        <begin position="32"/>
        <end position="49"/>
    </location>
</feature>
<evidence type="ECO:0000256" key="1">
    <source>
        <dbReference type="SAM" id="Phobius"/>
    </source>
</evidence>
<dbReference type="EMBL" id="RHHN01000087">
    <property type="protein sequence ID" value="RNB48423.1"/>
    <property type="molecule type" value="Genomic_DNA"/>
</dbReference>
<sequence>MEFLIVIGSKVLTFHFLSIVLSGVLRFVWPKLHLLMILGANAIAGFLFLQKLELTWSVVFLGINLLTALGGIGIASLLRKLIRDLHEEGGTGHTR</sequence>
<dbReference type="GeneID" id="82812424"/>
<dbReference type="Proteomes" id="UP000276178">
    <property type="component" value="Unassembled WGS sequence"/>
</dbReference>
<reference evidence="2 5" key="2">
    <citation type="submission" date="2019-06" db="EMBL/GenBank/DDBJ databases">
        <title>Whole genome shotgun sequence of Brevibacillus agri NBRC 15538.</title>
        <authorList>
            <person name="Hosoyama A."/>
            <person name="Uohara A."/>
            <person name="Ohji S."/>
            <person name="Ichikawa N."/>
        </authorList>
    </citation>
    <scope>NUCLEOTIDE SEQUENCE [LARGE SCALE GENOMIC DNA]</scope>
    <source>
        <strain evidence="2 5">NBRC 15538</strain>
    </source>
</reference>
<dbReference type="RefSeq" id="WP_005833238.1">
    <property type="nucleotide sequence ID" value="NZ_BJOD01000069.1"/>
</dbReference>
<keyword evidence="1" id="KW-0812">Transmembrane</keyword>
<dbReference type="EMBL" id="BJOD01000069">
    <property type="protein sequence ID" value="GED28385.1"/>
    <property type="molecule type" value="Genomic_DNA"/>
</dbReference>
<evidence type="ECO:0000313" key="4">
    <source>
        <dbReference type="Proteomes" id="UP000276178"/>
    </source>
</evidence>
<protein>
    <submittedName>
        <fullName evidence="3">Uncharacterized protein</fullName>
    </submittedName>
</protein>
<keyword evidence="1" id="KW-1133">Transmembrane helix</keyword>
<proteinExistence type="predicted"/>
<evidence type="ECO:0000313" key="3">
    <source>
        <dbReference type="EMBL" id="RNB48423.1"/>
    </source>
</evidence>
<feature type="transmembrane region" description="Helical" evidence="1">
    <location>
        <begin position="6"/>
        <end position="25"/>
    </location>
</feature>
<keyword evidence="5" id="KW-1185">Reference proteome</keyword>
<dbReference type="AlphaFoldDB" id="A0A3M8AAX9"/>